<proteinExistence type="predicted"/>
<dbReference type="PANTHER" id="PTHR31250">
    <property type="entry name" value="IQ DOMAIN-CONTAINING PROTEIN IQM3"/>
    <property type="match status" value="1"/>
</dbReference>
<dbReference type="Proteomes" id="UP001164929">
    <property type="component" value="Chromosome 15"/>
</dbReference>
<reference evidence="5" key="1">
    <citation type="journal article" date="2023" name="Mol. Ecol. Resour.">
        <title>Chromosome-level genome assembly of a triploid poplar Populus alba 'Berolinensis'.</title>
        <authorList>
            <person name="Chen S."/>
            <person name="Yu Y."/>
            <person name="Wang X."/>
            <person name="Wang S."/>
            <person name="Zhang T."/>
            <person name="Zhou Y."/>
            <person name="He R."/>
            <person name="Meng N."/>
            <person name="Wang Y."/>
            <person name="Liu W."/>
            <person name="Liu Z."/>
            <person name="Liu J."/>
            <person name="Guo Q."/>
            <person name="Huang H."/>
            <person name="Sederoff R.R."/>
            <person name="Wang G."/>
            <person name="Qu G."/>
            <person name="Chen S."/>
        </authorList>
    </citation>
    <scope>NUCLEOTIDE SEQUENCE</scope>
    <source>
        <strain evidence="5">SC-2020</strain>
    </source>
</reference>
<dbReference type="EMBL" id="JAQIZT010000015">
    <property type="protein sequence ID" value="KAJ6971067.1"/>
    <property type="molecule type" value="Genomic_DNA"/>
</dbReference>
<comment type="caution">
    <text evidence="5">The sequence shown here is derived from an EMBL/GenBank/DDBJ whole genome shotgun (WGS) entry which is preliminary data.</text>
</comment>
<keyword evidence="4" id="KW-0539">Nucleus</keyword>
<dbReference type="GO" id="GO:0005634">
    <property type="term" value="C:nucleus"/>
    <property type="evidence" value="ECO:0007669"/>
    <property type="project" value="UniProtKB-SubCell"/>
</dbReference>
<evidence type="ECO:0000313" key="5">
    <source>
        <dbReference type="EMBL" id="KAJ6971067.1"/>
    </source>
</evidence>
<dbReference type="InterPro" id="IPR044159">
    <property type="entry name" value="IQM"/>
</dbReference>
<dbReference type="AlphaFoldDB" id="A0AAD6LPR1"/>
<evidence type="ECO:0000256" key="2">
    <source>
        <dbReference type="ARBA" id="ARBA00004496"/>
    </source>
</evidence>
<name>A0AAD6LPR1_9ROSI</name>
<sequence>MWMTSSGGQPFFYWLDVGDGKTVNHPECSREKLRQERNTYLELHVAFLYVCMKRAFWDEMDKGTND</sequence>
<gene>
    <name evidence="5" type="ORF">NC653_035366</name>
    <name evidence="6" type="ORF">NC653_035374</name>
</gene>
<evidence type="ECO:0000256" key="1">
    <source>
        <dbReference type="ARBA" id="ARBA00004123"/>
    </source>
</evidence>
<evidence type="ECO:0000256" key="3">
    <source>
        <dbReference type="ARBA" id="ARBA00022490"/>
    </source>
</evidence>
<dbReference type="EMBL" id="JAQIZT010000015">
    <property type="protein sequence ID" value="KAJ6971076.1"/>
    <property type="molecule type" value="Genomic_DNA"/>
</dbReference>
<keyword evidence="7" id="KW-1185">Reference proteome</keyword>
<accession>A0AAD6LPR1</accession>
<evidence type="ECO:0000313" key="6">
    <source>
        <dbReference type="EMBL" id="KAJ6971076.1"/>
    </source>
</evidence>
<protein>
    <submittedName>
        <fullName evidence="5">Uncharacterized protein</fullName>
    </submittedName>
</protein>
<comment type="subcellular location">
    <subcellularLocation>
        <location evidence="2">Cytoplasm</location>
    </subcellularLocation>
    <subcellularLocation>
        <location evidence="1">Nucleus</location>
    </subcellularLocation>
</comment>
<keyword evidence="3" id="KW-0963">Cytoplasm</keyword>
<dbReference type="PANTHER" id="PTHR31250:SF27">
    <property type="entry name" value="IQ DOMAIN-CONTAINING PROTEIN IQM5"/>
    <property type="match status" value="1"/>
</dbReference>
<organism evidence="5 7">
    <name type="scientific">Populus alba x Populus x berolinensis</name>
    <dbReference type="NCBI Taxonomy" id="444605"/>
    <lineage>
        <taxon>Eukaryota</taxon>
        <taxon>Viridiplantae</taxon>
        <taxon>Streptophyta</taxon>
        <taxon>Embryophyta</taxon>
        <taxon>Tracheophyta</taxon>
        <taxon>Spermatophyta</taxon>
        <taxon>Magnoliopsida</taxon>
        <taxon>eudicotyledons</taxon>
        <taxon>Gunneridae</taxon>
        <taxon>Pentapetalae</taxon>
        <taxon>rosids</taxon>
        <taxon>fabids</taxon>
        <taxon>Malpighiales</taxon>
        <taxon>Salicaceae</taxon>
        <taxon>Saliceae</taxon>
        <taxon>Populus</taxon>
    </lineage>
</organism>
<dbReference type="GO" id="GO:0005737">
    <property type="term" value="C:cytoplasm"/>
    <property type="evidence" value="ECO:0007669"/>
    <property type="project" value="UniProtKB-SubCell"/>
</dbReference>
<evidence type="ECO:0000256" key="4">
    <source>
        <dbReference type="ARBA" id="ARBA00023242"/>
    </source>
</evidence>
<evidence type="ECO:0000313" key="7">
    <source>
        <dbReference type="Proteomes" id="UP001164929"/>
    </source>
</evidence>